<comment type="caution">
    <text evidence="2">The sequence shown here is derived from an EMBL/GenBank/DDBJ whole genome shotgun (WGS) entry which is preliminary data.</text>
</comment>
<keyword evidence="3" id="KW-1185">Reference proteome</keyword>
<dbReference type="RefSeq" id="WP_117393051.1">
    <property type="nucleotide sequence ID" value="NZ_QWDC01000003.1"/>
</dbReference>
<feature type="signal peptide" evidence="1">
    <location>
        <begin position="1"/>
        <end position="19"/>
    </location>
</feature>
<name>A0A372NPH8_9SPHI</name>
<accession>A0A372NPH8</accession>
<dbReference type="Proteomes" id="UP000264217">
    <property type="component" value="Unassembled WGS sequence"/>
</dbReference>
<reference evidence="2 3" key="1">
    <citation type="submission" date="2018-08" db="EMBL/GenBank/DDBJ databases">
        <title>Mucilaginibacter sp. MYSH2.</title>
        <authorList>
            <person name="Seo T."/>
        </authorList>
    </citation>
    <scope>NUCLEOTIDE SEQUENCE [LARGE SCALE GENOMIC DNA]</scope>
    <source>
        <strain evidence="2 3">MYSH2</strain>
    </source>
</reference>
<dbReference type="AlphaFoldDB" id="A0A372NPH8"/>
<keyword evidence="1" id="KW-0732">Signal</keyword>
<evidence type="ECO:0000313" key="2">
    <source>
        <dbReference type="EMBL" id="RFZ90849.1"/>
    </source>
</evidence>
<dbReference type="OrthoDB" id="799509at2"/>
<dbReference type="EMBL" id="QWDC01000003">
    <property type="protein sequence ID" value="RFZ90849.1"/>
    <property type="molecule type" value="Genomic_DNA"/>
</dbReference>
<gene>
    <name evidence="2" type="ORF">D0C36_18030</name>
</gene>
<evidence type="ECO:0000313" key="3">
    <source>
        <dbReference type="Proteomes" id="UP000264217"/>
    </source>
</evidence>
<protein>
    <submittedName>
        <fullName evidence="2">Uncharacterized protein</fullName>
    </submittedName>
</protein>
<organism evidence="2 3">
    <name type="scientific">Mucilaginibacter conchicola</name>
    <dbReference type="NCBI Taxonomy" id="2303333"/>
    <lineage>
        <taxon>Bacteria</taxon>
        <taxon>Pseudomonadati</taxon>
        <taxon>Bacteroidota</taxon>
        <taxon>Sphingobacteriia</taxon>
        <taxon>Sphingobacteriales</taxon>
        <taxon>Sphingobacteriaceae</taxon>
        <taxon>Mucilaginibacter</taxon>
    </lineage>
</organism>
<evidence type="ECO:0000256" key="1">
    <source>
        <dbReference type="SAM" id="SignalP"/>
    </source>
</evidence>
<feature type="chain" id="PRO_5016664050" evidence="1">
    <location>
        <begin position="20"/>
        <end position="218"/>
    </location>
</feature>
<sequence>MRKLFLLFIFVTTATISRAQLSNVQFDQGMVYHTTGEVFRGLVSWSPPSKGQYPDGDQILFKNEGSPDIFPIPYFKIKSFTMGADSFVVSTNINLKNSPILLVEVDGPVCLYAAKIFKQGFPLLIGSGGGGGNFGVGMEVGTHIGRGVRTSYYFGKNANTVTKLDKKNFIETMSTVLADKPDVVAKIKDKTFRYGDMDALLKYYYTGKLPATDTNGPQ</sequence>
<proteinExistence type="predicted"/>